<sequence length="54" mass="6565">MVLLQTIFLNYLYSINLADPYAQHHRDYSMKLEQNARLVKEYFQYVLQNCGMLY</sequence>
<protein>
    <submittedName>
        <fullName evidence="2">Uncharacterized protein</fullName>
    </submittedName>
</protein>
<accession>A0A9Q1HAT8</accession>
<gene>
    <name evidence="2" type="ORF">HOLleu_13370</name>
</gene>
<organism evidence="2 3">
    <name type="scientific">Holothuria leucospilota</name>
    <name type="common">Black long sea cucumber</name>
    <name type="synonym">Mertensiothuria leucospilota</name>
    <dbReference type="NCBI Taxonomy" id="206669"/>
    <lineage>
        <taxon>Eukaryota</taxon>
        <taxon>Metazoa</taxon>
        <taxon>Echinodermata</taxon>
        <taxon>Eleutherozoa</taxon>
        <taxon>Echinozoa</taxon>
        <taxon>Holothuroidea</taxon>
        <taxon>Aspidochirotacea</taxon>
        <taxon>Aspidochirotida</taxon>
        <taxon>Holothuriidae</taxon>
        <taxon>Holothuria</taxon>
    </lineage>
</organism>
<name>A0A9Q1HAT8_HOLLE</name>
<dbReference type="Proteomes" id="UP001152320">
    <property type="component" value="Chromosome 5"/>
</dbReference>
<keyword evidence="1" id="KW-0732">Signal</keyword>
<dbReference type="AlphaFoldDB" id="A0A9Q1HAT8"/>
<keyword evidence="3" id="KW-1185">Reference proteome</keyword>
<reference evidence="2" key="1">
    <citation type="submission" date="2021-10" db="EMBL/GenBank/DDBJ databases">
        <title>Tropical sea cucumber genome reveals ecological adaptation and Cuvierian tubules defense mechanism.</title>
        <authorList>
            <person name="Chen T."/>
        </authorList>
    </citation>
    <scope>NUCLEOTIDE SEQUENCE</scope>
    <source>
        <strain evidence="2">Nanhai2018</strain>
        <tissue evidence="2">Muscle</tissue>
    </source>
</reference>
<comment type="caution">
    <text evidence="2">The sequence shown here is derived from an EMBL/GenBank/DDBJ whole genome shotgun (WGS) entry which is preliminary data.</text>
</comment>
<feature type="signal peptide" evidence="1">
    <location>
        <begin position="1"/>
        <end position="18"/>
    </location>
</feature>
<dbReference type="EMBL" id="JAIZAY010000005">
    <property type="protein sequence ID" value="KAJ8042342.1"/>
    <property type="molecule type" value="Genomic_DNA"/>
</dbReference>
<evidence type="ECO:0000313" key="2">
    <source>
        <dbReference type="EMBL" id="KAJ8042342.1"/>
    </source>
</evidence>
<evidence type="ECO:0000313" key="3">
    <source>
        <dbReference type="Proteomes" id="UP001152320"/>
    </source>
</evidence>
<feature type="chain" id="PRO_5040283842" evidence="1">
    <location>
        <begin position="19"/>
        <end position="54"/>
    </location>
</feature>
<proteinExistence type="predicted"/>
<evidence type="ECO:0000256" key="1">
    <source>
        <dbReference type="SAM" id="SignalP"/>
    </source>
</evidence>